<dbReference type="AlphaFoldDB" id="A0A3N4MNC0"/>
<sequence length="214" mass="25267">MNQKDVKEFCEHLASEYSGWVYQGSKFKNKELKHSEIQIDPSWVLHLSAEPSIRVYNQSVKKVIKESFIQGFINPDYCTARMLILHPNAHNNVMVYRELIHTMPEAEAYIRDFFKRGLDLVNRYFSSPDEKEFLSNYPIEAEFPNPCTDFGYESLGNCIARAVILDFDYVERFIRNELPIKRGVPIYEPYRTRVAEWLPIWKKRAELYGSILKK</sequence>
<proteinExistence type="predicted"/>
<comment type="caution">
    <text evidence="1">The sequence shown here is derived from an EMBL/GenBank/DDBJ whole genome shotgun (WGS) entry which is preliminary data.</text>
</comment>
<name>A0A3N4MNC0_9NEIS</name>
<dbReference type="RefSeq" id="WP_123805028.1">
    <property type="nucleotide sequence ID" value="NZ_RPFL01000073.1"/>
</dbReference>
<accession>A0A3N4MNC0</accession>
<evidence type="ECO:0000313" key="2">
    <source>
        <dbReference type="Proteomes" id="UP000272412"/>
    </source>
</evidence>
<evidence type="ECO:0000313" key="1">
    <source>
        <dbReference type="EMBL" id="RPD83166.1"/>
    </source>
</evidence>
<protein>
    <submittedName>
        <fullName evidence="1">Uncharacterized protein</fullName>
    </submittedName>
</protein>
<keyword evidence="2" id="KW-1185">Reference proteome</keyword>
<gene>
    <name evidence="1" type="ORF">EGK74_13275</name>
</gene>
<dbReference type="Proteomes" id="UP000272412">
    <property type="component" value="Unassembled WGS sequence"/>
</dbReference>
<dbReference type="OrthoDB" id="7263421at2"/>
<organism evidence="1 2">
    <name type="scientific">Neisseria weixii</name>
    <dbReference type="NCBI Taxonomy" id="1853276"/>
    <lineage>
        <taxon>Bacteria</taxon>
        <taxon>Pseudomonadati</taxon>
        <taxon>Pseudomonadota</taxon>
        <taxon>Betaproteobacteria</taxon>
        <taxon>Neisseriales</taxon>
        <taxon>Neisseriaceae</taxon>
        <taxon>Neisseria</taxon>
    </lineage>
</organism>
<dbReference type="EMBL" id="RPFL01000073">
    <property type="protein sequence ID" value="RPD83166.1"/>
    <property type="molecule type" value="Genomic_DNA"/>
</dbReference>
<reference evidence="1 2" key="1">
    <citation type="submission" date="2018-11" db="EMBL/GenBank/DDBJ databases">
        <title>Neisseria weixii sp. nov. isolated from the rectal contents of plateau pika (Ochotona cruzoniae).</title>
        <authorList>
            <person name="Zhang G."/>
        </authorList>
    </citation>
    <scope>NUCLEOTIDE SEQUENCE [LARGE SCALE GENOMIC DNA]</scope>
    <source>
        <strain evidence="1 2">10009</strain>
    </source>
</reference>